<organism evidence="11 12">
    <name type="scientific">Lacticaseibacillus suilingensis</name>
    <dbReference type="NCBI Taxonomy" id="2799577"/>
    <lineage>
        <taxon>Bacteria</taxon>
        <taxon>Bacillati</taxon>
        <taxon>Bacillota</taxon>
        <taxon>Bacilli</taxon>
        <taxon>Lactobacillales</taxon>
        <taxon>Lactobacillaceae</taxon>
        <taxon>Lacticaseibacillus</taxon>
    </lineage>
</organism>
<dbReference type="PROSITE" id="PS51105">
    <property type="entry name" value="PTS_EIIC_TYPE_3"/>
    <property type="match status" value="1"/>
</dbReference>
<keyword evidence="3 8" id="KW-1003">Cell membrane</keyword>
<keyword evidence="6 9" id="KW-1133">Transmembrane helix</keyword>
<dbReference type="InterPro" id="IPR051088">
    <property type="entry name" value="PTS_Sugar-EIIC/EIIB"/>
</dbReference>
<dbReference type="PANTHER" id="PTHR33989:SF4">
    <property type="entry name" value="PTS SYSTEM N,N'-DIACETYLCHITOBIOSE-SPECIFIC EIIC COMPONENT"/>
    <property type="match status" value="1"/>
</dbReference>
<dbReference type="InterPro" id="IPR003352">
    <property type="entry name" value="PTS_EIIC"/>
</dbReference>
<feature type="transmembrane region" description="Helical" evidence="9">
    <location>
        <begin position="383"/>
        <end position="405"/>
    </location>
</feature>
<evidence type="ECO:0000256" key="8">
    <source>
        <dbReference type="PIRNR" id="PIRNR006351"/>
    </source>
</evidence>
<feature type="domain" description="PTS EIIC type-3" evidence="10">
    <location>
        <begin position="8"/>
        <end position="439"/>
    </location>
</feature>
<feature type="transmembrane region" description="Helical" evidence="9">
    <location>
        <begin position="417"/>
        <end position="439"/>
    </location>
</feature>
<dbReference type="InterPro" id="IPR004501">
    <property type="entry name" value="PTS_EIIC_3"/>
</dbReference>
<evidence type="ECO:0000313" key="12">
    <source>
        <dbReference type="Proteomes" id="UP001597199"/>
    </source>
</evidence>
<feature type="transmembrane region" description="Helical" evidence="9">
    <location>
        <begin position="205"/>
        <end position="226"/>
    </location>
</feature>
<proteinExistence type="predicted"/>
<comment type="function">
    <text evidence="8">The phosphoenolpyruvate-dependent sugar phosphotransferase system (PTS), a major carbohydrate active -transport system, catalyzes the phosphorylation of incoming sugar substrates concomitant with their translocation across the cell membrane.</text>
</comment>
<feature type="transmembrane region" description="Helical" evidence="9">
    <location>
        <begin position="354"/>
        <end position="377"/>
    </location>
</feature>
<keyword evidence="5 9" id="KW-0812">Transmembrane</keyword>
<reference evidence="12" key="1">
    <citation type="journal article" date="2019" name="Int. J. Syst. Evol. Microbiol.">
        <title>The Global Catalogue of Microorganisms (GCM) 10K type strain sequencing project: providing services to taxonomists for standard genome sequencing and annotation.</title>
        <authorList>
            <consortium name="The Broad Institute Genomics Platform"/>
            <consortium name="The Broad Institute Genome Sequencing Center for Infectious Disease"/>
            <person name="Wu L."/>
            <person name="Ma J."/>
        </authorList>
    </citation>
    <scope>NUCLEOTIDE SEQUENCE [LARGE SCALE GENOMIC DNA]</scope>
    <source>
        <strain evidence="12">CCM 9110</strain>
    </source>
</reference>
<dbReference type="NCBIfam" id="TIGR00410">
    <property type="entry name" value="lacE"/>
    <property type="match status" value="1"/>
</dbReference>
<feature type="transmembrane region" description="Helical" evidence="9">
    <location>
        <begin position="168"/>
        <end position="185"/>
    </location>
</feature>
<feature type="transmembrane region" description="Helical" evidence="9">
    <location>
        <begin position="32"/>
        <end position="55"/>
    </location>
</feature>
<keyword evidence="2 8" id="KW-0813">Transport</keyword>
<dbReference type="PANTHER" id="PTHR33989">
    <property type="match status" value="1"/>
</dbReference>
<comment type="caution">
    <text evidence="11">The sequence shown here is derived from an EMBL/GenBank/DDBJ whole genome shotgun (WGS) entry which is preliminary data.</text>
</comment>
<name>A0ABW4BDB4_9LACO</name>
<dbReference type="Proteomes" id="UP001597199">
    <property type="component" value="Unassembled WGS sequence"/>
</dbReference>
<evidence type="ECO:0000256" key="2">
    <source>
        <dbReference type="ARBA" id="ARBA00022448"/>
    </source>
</evidence>
<evidence type="ECO:0000256" key="6">
    <source>
        <dbReference type="ARBA" id="ARBA00022989"/>
    </source>
</evidence>
<evidence type="ECO:0000256" key="4">
    <source>
        <dbReference type="ARBA" id="ARBA00022597"/>
    </source>
</evidence>
<evidence type="ECO:0000256" key="5">
    <source>
        <dbReference type="ARBA" id="ARBA00022692"/>
    </source>
</evidence>
<dbReference type="InterPro" id="IPR004796">
    <property type="entry name" value="PTS_IIC_cello"/>
</dbReference>
<keyword evidence="12" id="KW-1185">Reference proteome</keyword>
<evidence type="ECO:0000313" key="11">
    <source>
        <dbReference type="EMBL" id="MFD1397921.1"/>
    </source>
</evidence>
<feature type="transmembrane region" description="Helical" evidence="9">
    <location>
        <begin position="313"/>
        <end position="333"/>
    </location>
</feature>
<feature type="transmembrane region" description="Helical" evidence="9">
    <location>
        <begin position="76"/>
        <end position="96"/>
    </location>
</feature>
<dbReference type="EMBL" id="JBHTOA010000011">
    <property type="protein sequence ID" value="MFD1397921.1"/>
    <property type="molecule type" value="Genomic_DNA"/>
</dbReference>
<feature type="transmembrane region" description="Helical" evidence="9">
    <location>
        <begin position="246"/>
        <end position="269"/>
    </location>
</feature>
<sequence length="457" mass="48564">MQAIMNLLEKYVVPVAAKIGSIPWLVALRDSFIATLPITMAGSLATLLNALLSTYPAQWGMDGFVNAVQPIIQIDTVVSIGSLTIFAVFFAAMWGYHLAEAYQVDGVAGTLISLSAFFMGINSNASLAVPGLSKGAVKTLTTAGATYANGSLSVPNAFATGNLGSSSLFTAMIFGAIATVVYIWLMKKDISIKMPDTVPPAVSKAFTTLIPGIAALYVIAIITYLFQAFTGQAFGDWLSATIQAPLLHAGQGAGMVLLVSLLVQVFWFFGIHGPNVLAPILESIWGTSQIANIQAFQHGDALPYKWVRGSFDAYVWFGGSGGTIVLLIAILIFSKRADEKAVAKLALAPGLFNINEPVMFGLPIVLNAIYFIPFIVAPVLNTAIAYFVTMAGWVGPVKIAVPWITPPILNALMATGFDWRAAVLALVNMIIAFFIWLPFVMASSRVQVDESGNPTAA</sequence>
<dbReference type="PIRSF" id="PIRSF006351">
    <property type="entry name" value="PTS_EIIC-Cellobiose"/>
    <property type="match status" value="1"/>
</dbReference>
<evidence type="ECO:0000256" key="1">
    <source>
        <dbReference type="ARBA" id="ARBA00004651"/>
    </source>
</evidence>
<comment type="subcellular location">
    <subcellularLocation>
        <location evidence="1">Cell membrane</location>
        <topology evidence="1">Multi-pass membrane protein</topology>
    </subcellularLocation>
</comment>
<keyword evidence="4 8" id="KW-0762">Sugar transport</keyword>
<dbReference type="Pfam" id="PF02378">
    <property type="entry name" value="PTS_EIIC"/>
    <property type="match status" value="1"/>
</dbReference>
<dbReference type="RefSeq" id="WP_204119039.1">
    <property type="nucleotide sequence ID" value="NZ_BOLV01000010.1"/>
</dbReference>
<keyword evidence="7 8" id="KW-0472">Membrane</keyword>
<gene>
    <name evidence="11" type="ORF">ACFQ41_01205</name>
</gene>
<accession>A0ABW4BDB4</accession>
<evidence type="ECO:0000256" key="3">
    <source>
        <dbReference type="ARBA" id="ARBA00022475"/>
    </source>
</evidence>
<protein>
    <recommendedName>
        <fullName evidence="8">Permease IIC component</fullName>
    </recommendedName>
</protein>
<evidence type="ECO:0000259" key="10">
    <source>
        <dbReference type="PROSITE" id="PS51105"/>
    </source>
</evidence>
<evidence type="ECO:0000256" key="9">
    <source>
        <dbReference type="SAM" id="Phobius"/>
    </source>
</evidence>
<evidence type="ECO:0000256" key="7">
    <source>
        <dbReference type="ARBA" id="ARBA00023136"/>
    </source>
</evidence>